<dbReference type="Pfam" id="PF01477">
    <property type="entry name" value="PLAT"/>
    <property type="match status" value="1"/>
</dbReference>
<dbReference type="PANTHER" id="PTHR31718:SF60">
    <property type="entry name" value="LIPOXYGENASE HOMOLOGY DOMAIN-CONTAINING PROTEIN 1"/>
    <property type="match status" value="1"/>
</dbReference>
<evidence type="ECO:0000256" key="2">
    <source>
        <dbReference type="SAM" id="MobiDB-lite"/>
    </source>
</evidence>
<feature type="compositionally biased region" description="Polar residues" evidence="2">
    <location>
        <begin position="141"/>
        <end position="153"/>
    </location>
</feature>
<organism evidence="4 5">
    <name type="scientific">Riccia fluitans</name>
    <dbReference type="NCBI Taxonomy" id="41844"/>
    <lineage>
        <taxon>Eukaryota</taxon>
        <taxon>Viridiplantae</taxon>
        <taxon>Streptophyta</taxon>
        <taxon>Embryophyta</taxon>
        <taxon>Marchantiophyta</taxon>
        <taxon>Marchantiopsida</taxon>
        <taxon>Marchantiidae</taxon>
        <taxon>Marchantiales</taxon>
        <taxon>Ricciaceae</taxon>
        <taxon>Riccia</taxon>
    </lineage>
</organism>
<accession>A0ABD1Y6J8</accession>
<dbReference type="EMBL" id="JBHFFA010000006">
    <property type="protein sequence ID" value="KAL2622386.1"/>
    <property type="molecule type" value="Genomic_DNA"/>
</dbReference>
<feature type="region of interest" description="Disordered" evidence="2">
    <location>
        <begin position="140"/>
        <end position="174"/>
    </location>
</feature>
<proteinExistence type="predicted"/>
<dbReference type="SUPFAM" id="SSF49723">
    <property type="entry name" value="Lipase/lipooxygenase domain (PLAT/LH2 domain)"/>
    <property type="match status" value="1"/>
</dbReference>
<gene>
    <name evidence="4" type="ORF">R1flu_002591</name>
</gene>
<dbReference type="PROSITE" id="PS50095">
    <property type="entry name" value="PLAT"/>
    <property type="match status" value="1"/>
</dbReference>
<protein>
    <recommendedName>
        <fullName evidence="3">PLAT domain-containing protein</fullName>
    </recommendedName>
</protein>
<evidence type="ECO:0000313" key="5">
    <source>
        <dbReference type="Proteomes" id="UP001605036"/>
    </source>
</evidence>
<sequence length="266" mass="29294">MGVYSTTAEFVPEGKGSVVVRLLTLCPQLQLLYGVPLSLSTAMMIADISGSPKSSVSGSSSSSSSVGRKLQQQSNLEQHQARHVAMSLSNYPETHSSKHQIQRESDTPVPSSQSSFQLKEADRICIYKIEVKTGTAWGAGTDSTIGMQLTGMTSSSRRSSSKTNYTEEKQQQQQQQQQVYFELDNDSDNFESGNVDVFQFNTKCVTNICRMALYTDHKGWFADWLVETVSVSITDGAPAEQHKWILDQWLPTTGGSLSVVKDNCNQ</sequence>
<dbReference type="InterPro" id="IPR036392">
    <property type="entry name" value="PLAT/LH2_dom_sf"/>
</dbReference>
<evidence type="ECO:0000313" key="4">
    <source>
        <dbReference type="EMBL" id="KAL2622386.1"/>
    </source>
</evidence>
<dbReference type="InterPro" id="IPR001024">
    <property type="entry name" value="PLAT/LH2_dom"/>
</dbReference>
<dbReference type="Proteomes" id="UP001605036">
    <property type="component" value="Unassembled WGS sequence"/>
</dbReference>
<keyword evidence="5" id="KW-1185">Reference proteome</keyword>
<dbReference type="AlphaFoldDB" id="A0ABD1Y6J8"/>
<feature type="region of interest" description="Disordered" evidence="2">
    <location>
        <begin position="50"/>
        <end position="115"/>
    </location>
</feature>
<evidence type="ECO:0000259" key="3">
    <source>
        <dbReference type="PROSITE" id="PS50095"/>
    </source>
</evidence>
<comment type="caution">
    <text evidence="4">The sequence shown here is derived from an EMBL/GenBank/DDBJ whole genome shotgun (WGS) entry which is preliminary data.</text>
</comment>
<dbReference type="PANTHER" id="PTHR31718">
    <property type="entry name" value="PLAT DOMAIN-CONTAINING PROTEIN"/>
    <property type="match status" value="1"/>
</dbReference>
<dbReference type="Gene3D" id="2.60.60.20">
    <property type="entry name" value="PLAT/LH2 domain"/>
    <property type="match status" value="1"/>
</dbReference>
<comment type="caution">
    <text evidence="1">Lacks conserved residue(s) required for the propagation of feature annotation.</text>
</comment>
<feature type="domain" description="PLAT" evidence="3">
    <location>
        <begin position="125"/>
        <end position="264"/>
    </location>
</feature>
<name>A0ABD1Y6J8_9MARC</name>
<reference evidence="4 5" key="1">
    <citation type="submission" date="2024-09" db="EMBL/GenBank/DDBJ databases">
        <title>Chromosome-scale assembly of Riccia fluitans.</title>
        <authorList>
            <person name="Paukszto L."/>
            <person name="Sawicki J."/>
            <person name="Karawczyk K."/>
            <person name="Piernik-Szablinska J."/>
            <person name="Szczecinska M."/>
            <person name="Mazdziarz M."/>
        </authorList>
    </citation>
    <scope>NUCLEOTIDE SEQUENCE [LARGE SCALE GENOMIC DNA]</scope>
    <source>
        <strain evidence="4">Rf_01</strain>
        <tissue evidence="4">Aerial parts of the thallus</tissue>
    </source>
</reference>
<evidence type="ECO:0000256" key="1">
    <source>
        <dbReference type="PROSITE-ProRule" id="PRU00152"/>
    </source>
</evidence>
<feature type="compositionally biased region" description="Low complexity" evidence="2">
    <location>
        <begin position="50"/>
        <end position="67"/>
    </location>
</feature>